<dbReference type="EC" id="2.3.-.-" evidence="4"/>
<evidence type="ECO:0000313" key="4">
    <source>
        <dbReference type="EMBL" id="MFD2464724.1"/>
    </source>
</evidence>
<evidence type="ECO:0000256" key="1">
    <source>
        <dbReference type="ARBA" id="ARBA00022679"/>
    </source>
</evidence>
<sequence>METIRIDRAAPEQAAVLTTLMHASSAYRGEYASILDGYAVTADYVRAHPVFVATKTDRVIGFAALLVDEPELDLLFVADDTQSLGVGARLVTHLLGHASGLGITRVRVVSHPPALAFYERMGARRVGTRPPVPPKITWERPELVFELGETRPAEPR</sequence>
<gene>
    <name evidence="4" type="ORF">ACFSYJ_39320</name>
</gene>
<proteinExistence type="predicted"/>
<dbReference type="Gene3D" id="3.40.630.30">
    <property type="match status" value="1"/>
</dbReference>
<evidence type="ECO:0000313" key="5">
    <source>
        <dbReference type="Proteomes" id="UP001597419"/>
    </source>
</evidence>
<dbReference type="Proteomes" id="UP001597419">
    <property type="component" value="Unassembled WGS sequence"/>
</dbReference>
<dbReference type="RefSeq" id="WP_345408357.1">
    <property type="nucleotide sequence ID" value="NZ_BAABHG010000027.1"/>
</dbReference>
<dbReference type="EMBL" id="JBHUKU010000027">
    <property type="protein sequence ID" value="MFD2464724.1"/>
    <property type="molecule type" value="Genomic_DNA"/>
</dbReference>
<evidence type="ECO:0000259" key="3">
    <source>
        <dbReference type="PROSITE" id="PS51186"/>
    </source>
</evidence>
<reference evidence="5" key="1">
    <citation type="journal article" date="2019" name="Int. J. Syst. Evol. Microbiol.">
        <title>The Global Catalogue of Microorganisms (GCM) 10K type strain sequencing project: providing services to taxonomists for standard genome sequencing and annotation.</title>
        <authorList>
            <consortium name="The Broad Institute Genomics Platform"/>
            <consortium name="The Broad Institute Genome Sequencing Center for Infectious Disease"/>
            <person name="Wu L."/>
            <person name="Ma J."/>
        </authorList>
    </citation>
    <scope>NUCLEOTIDE SEQUENCE [LARGE SCALE GENOMIC DNA]</scope>
    <source>
        <strain evidence="5">CGMCC 4.7643</strain>
    </source>
</reference>
<name>A0ABW5GV77_9PSEU</name>
<keyword evidence="5" id="KW-1185">Reference proteome</keyword>
<dbReference type="CDD" id="cd04301">
    <property type="entry name" value="NAT_SF"/>
    <property type="match status" value="1"/>
</dbReference>
<evidence type="ECO:0000256" key="2">
    <source>
        <dbReference type="ARBA" id="ARBA00023315"/>
    </source>
</evidence>
<dbReference type="InterPro" id="IPR016181">
    <property type="entry name" value="Acyl_CoA_acyltransferase"/>
</dbReference>
<keyword evidence="2 4" id="KW-0012">Acyltransferase</keyword>
<dbReference type="PANTHER" id="PTHR43877">
    <property type="entry name" value="AMINOALKYLPHOSPHONATE N-ACETYLTRANSFERASE-RELATED-RELATED"/>
    <property type="match status" value="1"/>
</dbReference>
<dbReference type="InterPro" id="IPR050832">
    <property type="entry name" value="Bact_Acetyltransf"/>
</dbReference>
<dbReference type="GO" id="GO:0016746">
    <property type="term" value="F:acyltransferase activity"/>
    <property type="evidence" value="ECO:0007669"/>
    <property type="project" value="UniProtKB-KW"/>
</dbReference>
<feature type="domain" description="N-acetyltransferase" evidence="3">
    <location>
        <begin position="4"/>
        <end position="152"/>
    </location>
</feature>
<keyword evidence="1 4" id="KW-0808">Transferase</keyword>
<protein>
    <submittedName>
        <fullName evidence="4">GNAT family N-acetyltransferase</fullName>
        <ecNumber evidence="4">2.3.-.-</ecNumber>
    </submittedName>
</protein>
<organism evidence="4 5">
    <name type="scientific">Amycolatopsis samaneae</name>
    <dbReference type="NCBI Taxonomy" id="664691"/>
    <lineage>
        <taxon>Bacteria</taxon>
        <taxon>Bacillati</taxon>
        <taxon>Actinomycetota</taxon>
        <taxon>Actinomycetes</taxon>
        <taxon>Pseudonocardiales</taxon>
        <taxon>Pseudonocardiaceae</taxon>
        <taxon>Amycolatopsis</taxon>
    </lineage>
</organism>
<accession>A0ABW5GV77</accession>
<dbReference type="InterPro" id="IPR000182">
    <property type="entry name" value="GNAT_dom"/>
</dbReference>
<comment type="caution">
    <text evidence="4">The sequence shown here is derived from an EMBL/GenBank/DDBJ whole genome shotgun (WGS) entry which is preliminary data.</text>
</comment>
<dbReference type="Pfam" id="PF13673">
    <property type="entry name" value="Acetyltransf_10"/>
    <property type="match status" value="1"/>
</dbReference>
<dbReference type="PROSITE" id="PS51186">
    <property type="entry name" value="GNAT"/>
    <property type="match status" value="1"/>
</dbReference>
<dbReference type="SUPFAM" id="SSF55729">
    <property type="entry name" value="Acyl-CoA N-acyltransferases (Nat)"/>
    <property type="match status" value="1"/>
</dbReference>